<dbReference type="EC" id="3.1.3.71" evidence="3"/>
<comment type="cofactor">
    <cofactor evidence="1">
        <name>Mg(2+)</name>
        <dbReference type="ChEBI" id="CHEBI:18420"/>
    </cofactor>
</comment>
<keyword evidence="6" id="KW-0460">Magnesium</keyword>
<accession>A0A1I2BD39</accession>
<dbReference type="PANTHER" id="PTHR37311:SF1">
    <property type="entry name" value="2-PHOSPHOSULFOLACTATE PHOSPHATASE-RELATED"/>
    <property type="match status" value="1"/>
</dbReference>
<dbReference type="EMBL" id="FONT01000002">
    <property type="protein sequence ID" value="SFE54074.1"/>
    <property type="molecule type" value="Genomic_DNA"/>
</dbReference>
<dbReference type="OrthoDB" id="4913at2"/>
<keyword evidence="9" id="KW-1185">Reference proteome</keyword>
<comment type="catalytic activity">
    <reaction evidence="7">
        <text>(2R)-O-phospho-3-sulfolactate + H2O = (2R)-3-sulfolactate + phosphate</text>
        <dbReference type="Rhea" id="RHEA:23416"/>
        <dbReference type="ChEBI" id="CHEBI:15377"/>
        <dbReference type="ChEBI" id="CHEBI:15597"/>
        <dbReference type="ChEBI" id="CHEBI:43474"/>
        <dbReference type="ChEBI" id="CHEBI:58738"/>
        <dbReference type="EC" id="3.1.3.71"/>
    </reaction>
</comment>
<evidence type="ECO:0000313" key="9">
    <source>
        <dbReference type="Proteomes" id="UP000199516"/>
    </source>
</evidence>
<dbReference type="Pfam" id="PF04029">
    <property type="entry name" value="2-ph_phosp"/>
    <property type="match status" value="1"/>
</dbReference>
<sequence length="266" mass="29283">MDSITFEVAFTPNDIKNNNISQVCVLVDALRATTAMITMLDKGCNEIILTDEIYPEINNHVSNVETLYCAEDKSGNIAESAHFGPSLHSLERVDVRDKNVILRTTNGTHAAITLWNKGIENILVGSLRNAKTVMEKAVAIAEENGYGVTIVCAGREKGNITALDDVYTAGVLVEYGKQITINKNRKVTFKDSAKICRKIAGNHSTAIEAFEESDSGETMRKINCQEDIELGTRKNISTISPLISFTEQGELSIKNNEVKMNEQLEI</sequence>
<dbReference type="GO" id="GO:0050532">
    <property type="term" value="F:2-phosphosulfolactate phosphatase activity"/>
    <property type="evidence" value="ECO:0007669"/>
    <property type="project" value="UniProtKB-EC"/>
</dbReference>
<evidence type="ECO:0000313" key="8">
    <source>
        <dbReference type="EMBL" id="SFE54074.1"/>
    </source>
</evidence>
<dbReference type="SUPFAM" id="SSF142823">
    <property type="entry name" value="ComB-like"/>
    <property type="match status" value="1"/>
</dbReference>
<proteinExistence type="inferred from homology"/>
<dbReference type="GO" id="GO:0050545">
    <property type="term" value="F:sulfopyruvate decarboxylase activity"/>
    <property type="evidence" value="ECO:0007669"/>
    <property type="project" value="TreeGrafter"/>
</dbReference>
<protein>
    <recommendedName>
        <fullName evidence="4">Probable 2-phosphosulfolactate phosphatase</fullName>
        <ecNumber evidence="3">3.1.3.71</ecNumber>
    </recommendedName>
</protein>
<dbReference type="GO" id="GO:0000287">
    <property type="term" value="F:magnesium ion binding"/>
    <property type="evidence" value="ECO:0007669"/>
    <property type="project" value="InterPro"/>
</dbReference>
<evidence type="ECO:0000256" key="3">
    <source>
        <dbReference type="ARBA" id="ARBA00012953"/>
    </source>
</evidence>
<evidence type="ECO:0000256" key="6">
    <source>
        <dbReference type="ARBA" id="ARBA00022842"/>
    </source>
</evidence>
<dbReference type="AlphaFoldDB" id="A0A1I2BD39"/>
<gene>
    <name evidence="8" type="ORF">SAMN05192532_102235</name>
</gene>
<evidence type="ECO:0000256" key="1">
    <source>
        <dbReference type="ARBA" id="ARBA00001946"/>
    </source>
</evidence>
<dbReference type="Gene3D" id="3.90.1560.10">
    <property type="entry name" value="ComB-like"/>
    <property type="match status" value="1"/>
</dbReference>
<name>A0A1I2BD39_9BACI</name>
<evidence type="ECO:0000256" key="5">
    <source>
        <dbReference type="ARBA" id="ARBA00022801"/>
    </source>
</evidence>
<reference evidence="8 9" key="1">
    <citation type="submission" date="2016-10" db="EMBL/GenBank/DDBJ databases">
        <authorList>
            <person name="de Groot N.N."/>
        </authorList>
    </citation>
    <scope>NUCLEOTIDE SEQUENCE [LARGE SCALE GENOMIC DNA]</scope>
    <source>
        <strain evidence="8 9">DSM 23995</strain>
    </source>
</reference>
<dbReference type="PANTHER" id="PTHR37311">
    <property type="entry name" value="2-PHOSPHOSULFOLACTATE PHOSPHATASE-RELATED"/>
    <property type="match status" value="1"/>
</dbReference>
<dbReference type="Proteomes" id="UP000199516">
    <property type="component" value="Unassembled WGS sequence"/>
</dbReference>
<organism evidence="8 9">
    <name type="scientific">Alteribacillus iranensis</name>
    <dbReference type="NCBI Taxonomy" id="930128"/>
    <lineage>
        <taxon>Bacteria</taxon>
        <taxon>Bacillati</taxon>
        <taxon>Bacillota</taxon>
        <taxon>Bacilli</taxon>
        <taxon>Bacillales</taxon>
        <taxon>Bacillaceae</taxon>
        <taxon>Alteribacillus</taxon>
    </lineage>
</organism>
<dbReference type="InterPro" id="IPR036702">
    <property type="entry name" value="ComB-like_sf"/>
</dbReference>
<dbReference type="InterPro" id="IPR005238">
    <property type="entry name" value="ComB-like"/>
</dbReference>
<evidence type="ECO:0000256" key="7">
    <source>
        <dbReference type="ARBA" id="ARBA00033711"/>
    </source>
</evidence>
<dbReference type="RefSeq" id="WP_091658512.1">
    <property type="nucleotide sequence ID" value="NZ_FONT01000002.1"/>
</dbReference>
<comment type="similarity">
    <text evidence="2">Belongs to the ComB family.</text>
</comment>
<dbReference type="STRING" id="930128.SAMN05192532_102235"/>
<keyword evidence="5 8" id="KW-0378">Hydrolase</keyword>
<evidence type="ECO:0000256" key="4">
    <source>
        <dbReference type="ARBA" id="ARBA00021948"/>
    </source>
</evidence>
<evidence type="ECO:0000256" key="2">
    <source>
        <dbReference type="ARBA" id="ARBA00009997"/>
    </source>
</evidence>